<organism evidence="2 3">
    <name type="scientific">Stygiolobus azoricus</name>
    <dbReference type="NCBI Taxonomy" id="41675"/>
    <lineage>
        <taxon>Archaea</taxon>
        <taxon>Thermoproteota</taxon>
        <taxon>Thermoprotei</taxon>
        <taxon>Sulfolobales</taxon>
        <taxon>Sulfolobaceae</taxon>
        <taxon>Stygiolobus</taxon>
    </lineage>
</organism>
<reference evidence="2 3" key="1">
    <citation type="submission" date="2019-10" db="EMBL/GenBank/DDBJ databases">
        <title>Genome Sequences from Six Type Strain Members of the Archaeal Family Sulfolobaceae: Acidianus ambivalens, Acidianus infernus, Metallosphaera prunae, Stygiolobus azoricus, Sulfolobus metallicus, and Sulfurisphaera ohwakuensis.</title>
        <authorList>
            <person name="Counts J.A."/>
            <person name="Kelly R.M."/>
        </authorList>
    </citation>
    <scope>NUCLEOTIDE SEQUENCE [LARGE SCALE GENOMIC DNA]</scope>
    <source>
        <strain evidence="2 3">FC6</strain>
    </source>
</reference>
<dbReference type="Proteomes" id="UP000423396">
    <property type="component" value="Chromosome"/>
</dbReference>
<dbReference type="AlphaFoldDB" id="A0A650CPQ4"/>
<evidence type="ECO:0000313" key="3">
    <source>
        <dbReference type="Proteomes" id="UP000423396"/>
    </source>
</evidence>
<keyword evidence="1" id="KW-0472">Membrane</keyword>
<protein>
    <submittedName>
        <fullName evidence="2">Uncharacterized protein</fullName>
    </submittedName>
</protein>
<dbReference type="KEGG" id="sazo:D1868_07075"/>
<feature type="transmembrane region" description="Helical" evidence="1">
    <location>
        <begin position="55"/>
        <end position="76"/>
    </location>
</feature>
<proteinExistence type="predicted"/>
<gene>
    <name evidence="2" type="ORF">D1868_07075</name>
</gene>
<dbReference type="GeneID" id="42798821"/>
<keyword evidence="3" id="KW-1185">Reference proteome</keyword>
<keyword evidence="1" id="KW-0812">Transmembrane</keyword>
<keyword evidence="1" id="KW-1133">Transmembrane helix</keyword>
<accession>A0A650CPQ4</accession>
<dbReference type="EMBL" id="CP045483">
    <property type="protein sequence ID" value="QGR19768.1"/>
    <property type="molecule type" value="Genomic_DNA"/>
</dbReference>
<sequence>MGFAPNSPNEAQELEIKGLEKIRKGLLYLTVLLPLIIAGDFLIFKAYIYKISGEVGGLMLFTAFMLSIIALILFFIHMEYSVIMSKEKH</sequence>
<feature type="transmembrane region" description="Helical" evidence="1">
    <location>
        <begin position="26"/>
        <end position="49"/>
    </location>
</feature>
<name>A0A650CPQ4_9CREN</name>
<dbReference type="RefSeq" id="WP_156006873.1">
    <property type="nucleotide sequence ID" value="NZ_CP045483.1"/>
</dbReference>
<evidence type="ECO:0000256" key="1">
    <source>
        <dbReference type="SAM" id="Phobius"/>
    </source>
</evidence>
<evidence type="ECO:0000313" key="2">
    <source>
        <dbReference type="EMBL" id="QGR19768.1"/>
    </source>
</evidence>